<dbReference type="GO" id="GO:0030288">
    <property type="term" value="C:outer membrane-bounded periplasmic space"/>
    <property type="evidence" value="ECO:0007669"/>
    <property type="project" value="TreeGrafter"/>
</dbReference>
<dbReference type="GO" id="GO:0006508">
    <property type="term" value="P:proteolysis"/>
    <property type="evidence" value="ECO:0007669"/>
    <property type="project" value="UniProtKB-KW"/>
</dbReference>
<dbReference type="InterPro" id="IPR001460">
    <property type="entry name" value="PCN-bd_Tpept"/>
</dbReference>
<dbReference type="Pfam" id="PF00912">
    <property type="entry name" value="Transgly"/>
    <property type="match status" value="1"/>
</dbReference>
<evidence type="ECO:0000256" key="6">
    <source>
        <dbReference type="ARBA" id="ARBA00022676"/>
    </source>
</evidence>
<dbReference type="SUPFAM" id="SSF53955">
    <property type="entry name" value="Lysozyme-like"/>
    <property type="match status" value="1"/>
</dbReference>
<accession>A0A858RK28</accession>
<dbReference type="InterPro" id="IPR036950">
    <property type="entry name" value="PBP_transglycosylase"/>
</dbReference>
<keyword evidence="16" id="KW-1185">Reference proteome</keyword>
<comment type="catalytic activity">
    <reaction evidence="11">
        <text>[GlcNAc-(1-&gt;4)-Mur2Ac(oyl-L-Ala-gamma-D-Glu-L-Lys-D-Ala-D-Ala)](n)-di-trans,octa-cis-undecaprenyl diphosphate + beta-D-GlcNAc-(1-&gt;4)-Mur2Ac(oyl-L-Ala-gamma-D-Glu-L-Lys-D-Ala-D-Ala)-di-trans,octa-cis-undecaprenyl diphosphate = [GlcNAc-(1-&gt;4)-Mur2Ac(oyl-L-Ala-gamma-D-Glu-L-Lys-D-Ala-D-Ala)](n+1)-di-trans,octa-cis-undecaprenyl diphosphate + di-trans,octa-cis-undecaprenyl diphosphate + H(+)</text>
        <dbReference type="Rhea" id="RHEA:23708"/>
        <dbReference type="Rhea" id="RHEA-COMP:9602"/>
        <dbReference type="Rhea" id="RHEA-COMP:9603"/>
        <dbReference type="ChEBI" id="CHEBI:15378"/>
        <dbReference type="ChEBI" id="CHEBI:58405"/>
        <dbReference type="ChEBI" id="CHEBI:60033"/>
        <dbReference type="ChEBI" id="CHEBI:78435"/>
        <dbReference type="EC" id="2.4.99.28"/>
    </reaction>
</comment>
<evidence type="ECO:0000256" key="1">
    <source>
        <dbReference type="ARBA" id="ARBA00004752"/>
    </source>
</evidence>
<evidence type="ECO:0000259" key="14">
    <source>
        <dbReference type="Pfam" id="PF00912"/>
    </source>
</evidence>
<feature type="domain" description="Penicillin-binding protein transpeptidase" evidence="13">
    <location>
        <begin position="370"/>
        <end position="621"/>
    </location>
</feature>
<feature type="transmembrane region" description="Helical" evidence="12">
    <location>
        <begin position="21"/>
        <end position="42"/>
    </location>
</feature>
<organism evidence="15 16">
    <name type="scientific">Luteolibacter luteus</name>
    <dbReference type="NCBI Taxonomy" id="2728835"/>
    <lineage>
        <taxon>Bacteria</taxon>
        <taxon>Pseudomonadati</taxon>
        <taxon>Verrucomicrobiota</taxon>
        <taxon>Verrucomicrobiia</taxon>
        <taxon>Verrucomicrobiales</taxon>
        <taxon>Verrucomicrobiaceae</taxon>
        <taxon>Luteolibacter</taxon>
    </lineage>
</organism>
<dbReference type="RefSeq" id="WP_169456072.1">
    <property type="nucleotide sequence ID" value="NZ_CP051774.1"/>
</dbReference>
<dbReference type="EC" id="2.4.99.28" evidence="10"/>
<keyword evidence="8" id="KW-0378">Hydrolase</keyword>
<dbReference type="SUPFAM" id="SSF56601">
    <property type="entry name" value="beta-lactamase/transpeptidase-like"/>
    <property type="match status" value="1"/>
</dbReference>
<evidence type="ECO:0000256" key="5">
    <source>
        <dbReference type="ARBA" id="ARBA00022670"/>
    </source>
</evidence>
<dbReference type="InterPro" id="IPR001264">
    <property type="entry name" value="Glyco_trans_51"/>
</dbReference>
<evidence type="ECO:0000256" key="10">
    <source>
        <dbReference type="ARBA" id="ARBA00044770"/>
    </source>
</evidence>
<comment type="pathway">
    <text evidence="1">Cell wall biogenesis; peptidoglycan biosynthesis.</text>
</comment>
<dbReference type="InterPro" id="IPR023346">
    <property type="entry name" value="Lysozyme-like_dom_sf"/>
</dbReference>
<comment type="similarity">
    <text evidence="2">In the C-terminal section; belongs to the transpeptidase family.</text>
</comment>
<dbReference type="PANTHER" id="PTHR32282">
    <property type="entry name" value="BINDING PROTEIN TRANSPEPTIDASE, PUTATIVE-RELATED"/>
    <property type="match status" value="1"/>
</dbReference>
<dbReference type="GO" id="GO:0009252">
    <property type="term" value="P:peptidoglycan biosynthetic process"/>
    <property type="evidence" value="ECO:0007669"/>
    <property type="project" value="TreeGrafter"/>
</dbReference>
<dbReference type="Pfam" id="PF00905">
    <property type="entry name" value="Transpeptidase"/>
    <property type="match status" value="1"/>
</dbReference>
<gene>
    <name evidence="15" type="ORF">HHL09_18300</name>
</gene>
<evidence type="ECO:0000256" key="7">
    <source>
        <dbReference type="ARBA" id="ARBA00022679"/>
    </source>
</evidence>
<evidence type="ECO:0000256" key="3">
    <source>
        <dbReference type="ARBA" id="ARBA00007739"/>
    </source>
</evidence>
<evidence type="ECO:0000256" key="8">
    <source>
        <dbReference type="ARBA" id="ARBA00022801"/>
    </source>
</evidence>
<keyword evidence="12" id="KW-0812">Transmembrane</keyword>
<comment type="similarity">
    <text evidence="3">In the N-terminal section; belongs to the glycosyltransferase 51 family.</text>
</comment>
<evidence type="ECO:0000256" key="2">
    <source>
        <dbReference type="ARBA" id="ARBA00007090"/>
    </source>
</evidence>
<sequence>MANVDKSTRNKLKKRRFYKRKGFWLTLILLGLVSAGVGYVFLEQYTRPYRERAYTYDLERINEVEIPSIIYDRHGKEIGRHFEQNRSPIPIKDVPKIFIEALKAGEDQRFETHKGVDYLGIGRAVYLNWKAGEETQGASTITQQLAKNAYDLVNESKRRDEPQFKRKIVEAFLAMRIEKRYTKQQILDFYVNRVLFGSGYYGIRSASLGYFGKEPKDLNALESAAIVGTIKSPTWCSPINHPERNRASRNLVLGRMAEAGTITNREAARLQGETLKLNPKPLARNTTHLYERVMDEIERELGEDALMAGGYKIYTSIDAGVQSAMEAKLSERLVTAEARNGYANQKRADFKKAKAANPENPGKAEYLQGAGLMIDHTTGEVLAHVGGRDYVDVPYDVIELGRRPLGTAFLPFVYAAGLERNLTAATVVEDEWMDNRSVMVGGREGVLGEWGMEVAMPKNEGRITARRALEASKIAASVRFAGMAGLENVVKTAEAFGLPMKDVEILPRLATGFESASLKEATRAISAFARGGETAPLKMTYVDRVVDIKGTTRYQRKIEMPTRLRPMGEDTAYIVHDMMRGSMEHGNTAGLSDMLIERPFSGAGKTGTTSDFSDNWFLGYNGKVACGIWIGFLQPGKSIYEGAFSRDLAMPVWAEAMNAASENFGGKVISQPENLVELKICSVTGQRATPYCYVTVHDTATSTPRTRSSEVTELFRKGTDNLPFCQEHSGGSPVASGSAAVGLAALAVIDTTPVRSKTPVLLGEDPYFTEQVMMEGATRAVPRTRTNVLDSFDLGDKEEPMKLPWPKRLEISPDY</sequence>
<keyword evidence="12" id="KW-1133">Transmembrane helix</keyword>
<dbReference type="Proteomes" id="UP000501812">
    <property type="component" value="Chromosome"/>
</dbReference>
<proteinExistence type="inferred from homology"/>
<dbReference type="Gene3D" id="3.40.710.10">
    <property type="entry name" value="DD-peptidase/beta-lactamase superfamily"/>
    <property type="match status" value="1"/>
</dbReference>
<name>A0A858RK28_9BACT</name>
<evidence type="ECO:0000313" key="16">
    <source>
        <dbReference type="Proteomes" id="UP000501812"/>
    </source>
</evidence>
<keyword evidence="6" id="KW-0328">Glycosyltransferase</keyword>
<evidence type="ECO:0000256" key="11">
    <source>
        <dbReference type="ARBA" id="ARBA00049902"/>
    </source>
</evidence>
<keyword evidence="9" id="KW-0511">Multifunctional enzyme</keyword>
<dbReference type="GO" id="GO:0004180">
    <property type="term" value="F:carboxypeptidase activity"/>
    <property type="evidence" value="ECO:0007669"/>
    <property type="project" value="UniProtKB-KW"/>
</dbReference>
<dbReference type="EMBL" id="CP051774">
    <property type="protein sequence ID" value="QJE97646.1"/>
    <property type="molecule type" value="Genomic_DNA"/>
</dbReference>
<keyword evidence="7" id="KW-0808">Transferase</keyword>
<feature type="domain" description="Glycosyl transferase family 51" evidence="14">
    <location>
        <begin position="76"/>
        <end position="256"/>
    </location>
</feature>
<keyword evidence="12" id="KW-0472">Membrane</keyword>
<dbReference type="KEGG" id="luo:HHL09_18300"/>
<protein>
    <recommendedName>
        <fullName evidence="10">peptidoglycan glycosyltransferase</fullName>
        <ecNumber evidence="10">2.4.99.28</ecNumber>
    </recommendedName>
</protein>
<dbReference type="InterPro" id="IPR012338">
    <property type="entry name" value="Beta-lactam/transpept-like"/>
</dbReference>
<reference evidence="15 16" key="1">
    <citation type="submission" date="2020-04" db="EMBL/GenBank/DDBJ databases">
        <title>Luteolibacter sp. G-1-1-1 isolated from soil.</title>
        <authorList>
            <person name="Dahal R.H."/>
        </authorList>
    </citation>
    <scope>NUCLEOTIDE SEQUENCE [LARGE SCALE GENOMIC DNA]</scope>
    <source>
        <strain evidence="15 16">G-1-1-1</strain>
    </source>
</reference>
<evidence type="ECO:0000256" key="9">
    <source>
        <dbReference type="ARBA" id="ARBA00023268"/>
    </source>
</evidence>
<dbReference type="GO" id="GO:0008955">
    <property type="term" value="F:peptidoglycan glycosyltransferase activity"/>
    <property type="evidence" value="ECO:0007669"/>
    <property type="project" value="UniProtKB-EC"/>
</dbReference>
<evidence type="ECO:0000256" key="12">
    <source>
        <dbReference type="SAM" id="Phobius"/>
    </source>
</evidence>
<evidence type="ECO:0000259" key="13">
    <source>
        <dbReference type="Pfam" id="PF00905"/>
    </source>
</evidence>
<evidence type="ECO:0000313" key="15">
    <source>
        <dbReference type="EMBL" id="QJE97646.1"/>
    </source>
</evidence>
<dbReference type="Gene3D" id="1.10.3810.10">
    <property type="entry name" value="Biosynthetic peptidoglycan transglycosylase-like"/>
    <property type="match status" value="1"/>
</dbReference>
<dbReference type="InterPro" id="IPR050396">
    <property type="entry name" value="Glycosyltr_51/Transpeptidase"/>
</dbReference>
<dbReference type="AlphaFoldDB" id="A0A858RK28"/>
<evidence type="ECO:0000256" key="4">
    <source>
        <dbReference type="ARBA" id="ARBA00022645"/>
    </source>
</evidence>
<keyword evidence="5" id="KW-0645">Protease</keyword>
<dbReference type="GO" id="GO:0008658">
    <property type="term" value="F:penicillin binding"/>
    <property type="evidence" value="ECO:0007669"/>
    <property type="project" value="InterPro"/>
</dbReference>
<keyword evidence="4" id="KW-0121">Carboxypeptidase</keyword>
<dbReference type="PANTHER" id="PTHR32282:SF33">
    <property type="entry name" value="PEPTIDOGLYCAN GLYCOSYLTRANSFERASE"/>
    <property type="match status" value="1"/>
</dbReference>